<evidence type="ECO:0000256" key="1">
    <source>
        <dbReference type="ARBA" id="ARBA00009391"/>
    </source>
</evidence>
<organism evidence="6">
    <name type="scientific">marine sediment metagenome</name>
    <dbReference type="NCBI Taxonomy" id="412755"/>
    <lineage>
        <taxon>unclassified sequences</taxon>
        <taxon>metagenomes</taxon>
        <taxon>ecological metagenomes</taxon>
    </lineage>
</organism>
<dbReference type="InterPro" id="IPR013765">
    <property type="entry name" value="DNA_recomb/repair_RecA"/>
</dbReference>
<keyword evidence="4" id="KW-0233">DNA recombination</keyword>
<comment type="caution">
    <text evidence="6">The sequence shown here is derived from an EMBL/GenBank/DDBJ whole genome shotgun (WGS) entry which is preliminary data.</text>
</comment>
<dbReference type="PROSITE" id="PS50163">
    <property type="entry name" value="RECA_3"/>
    <property type="match status" value="1"/>
</dbReference>
<dbReference type="PANTHER" id="PTHR45900:SF1">
    <property type="entry name" value="MITOCHONDRIAL DNA REPAIR PROTEIN RECA HOMOLOG-RELATED"/>
    <property type="match status" value="1"/>
</dbReference>
<dbReference type="GO" id="GO:0006281">
    <property type="term" value="P:DNA repair"/>
    <property type="evidence" value="ECO:0007669"/>
    <property type="project" value="InterPro"/>
</dbReference>
<dbReference type="InterPro" id="IPR049428">
    <property type="entry name" value="RecA-like_N"/>
</dbReference>
<dbReference type="EMBL" id="LAZR01002620">
    <property type="protein sequence ID" value="KKN27658.1"/>
    <property type="molecule type" value="Genomic_DNA"/>
</dbReference>
<sequence length="324" mass="37435">MSKKDLDKKLEELEKNCGLQRKSKIYKKVERIRTGYFCFDYVLDQIKLAEGGHRIELYGKESAGKTTFATILASTYQKLGKIVVWIVSEGFDEEWAQHWGVDTDRLLRYYPEHVEDACDKIIELIPQVDLIIVDSVASIIPQAEVDKSMSEKTRGAQANAYSQFTRKLYKTIAHETTTLVCINQMRVVMGKMFGNPEDTPCGKALKHMYNTRIEFKQGKPIDKEKIINKKKETIRIGAQYKLHGFKNKLGVPKRSAFVDFYFEEGTIDNKKSLLFAGLQFNVIELSGNTYQYKKIKAVGKSKFIEILTDKDWNDIDEDIWERLK</sequence>
<dbReference type="Gene3D" id="3.40.50.300">
    <property type="entry name" value="P-loop containing nucleotide triphosphate hydrolases"/>
    <property type="match status" value="1"/>
</dbReference>
<name>A0A0F9SE32_9ZZZZ</name>
<dbReference type="PANTHER" id="PTHR45900">
    <property type="entry name" value="RECA"/>
    <property type="match status" value="1"/>
</dbReference>
<dbReference type="InterPro" id="IPR003593">
    <property type="entry name" value="AAA+_ATPase"/>
</dbReference>
<evidence type="ECO:0000256" key="2">
    <source>
        <dbReference type="ARBA" id="ARBA00022741"/>
    </source>
</evidence>
<evidence type="ECO:0000313" key="6">
    <source>
        <dbReference type="EMBL" id="KKN27658.1"/>
    </source>
</evidence>
<dbReference type="Pfam" id="PF00154">
    <property type="entry name" value="RecA_N"/>
    <property type="match status" value="1"/>
</dbReference>
<dbReference type="AlphaFoldDB" id="A0A0F9SE32"/>
<dbReference type="GO" id="GO:0006310">
    <property type="term" value="P:DNA recombination"/>
    <property type="evidence" value="ECO:0007669"/>
    <property type="project" value="UniProtKB-KW"/>
</dbReference>
<comment type="similarity">
    <text evidence="1">Belongs to the RecA family.</text>
</comment>
<evidence type="ECO:0000256" key="4">
    <source>
        <dbReference type="ARBA" id="ARBA00023172"/>
    </source>
</evidence>
<dbReference type="GO" id="GO:0003697">
    <property type="term" value="F:single-stranded DNA binding"/>
    <property type="evidence" value="ECO:0007669"/>
    <property type="project" value="InterPro"/>
</dbReference>
<proteinExistence type="inferred from homology"/>
<protein>
    <recommendedName>
        <fullName evidence="5">RecA family profile 2 domain-containing protein</fullName>
    </recommendedName>
</protein>
<reference evidence="6" key="1">
    <citation type="journal article" date="2015" name="Nature">
        <title>Complex archaea that bridge the gap between prokaryotes and eukaryotes.</title>
        <authorList>
            <person name="Spang A."/>
            <person name="Saw J.H."/>
            <person name="Jorgensen S.L."/>
            <person name="Zaremba-Niedzwiedzka K."/>
            <person name="Martijn J."/>
            <person name="Lind A.E."/>
            <person name="van Eijk R."/>
            <person name="Schleper C."/>
            <person name="Guy L."/>
            <person name="Ettema T.J."/>
        </authorList>
    </citation>
    <scope>NUCLEOTIDE SEQUENCE</scope>
</reference>
<evidence type="ECO:0000256" key="3">
    <source>
        <dbReference type="ARBA" id="ARBA00022840"/>
    </source>
</evidence>
<dbReference type="GO" id="GO:0008094">
    <property type="term" value="F:ATP-dependent activity, acting on DNA"/>
    <property type="evidence" value="ECO:0007669"/>
    <property type="project" value="InterPro"/>
</dbReference>
<keyword evidence="2" id="KW-0547">Nucleotide-binding</keyword>
<feature type="domain" description="RecA family profile 2" evidence="5">
    <location>
        <begin position="190"/>
        <end position="271"/>
    </location>
</feature>
<dbReference type="PRINTS" id="PR00142">
    <property type="entry name" value="RECA"/>
</dbReference>
<dbReference type="InterPro" id="IPR020587">
    <property type="entry name" value="RecA_monomer-monomer_interface"/>
</dbReference>
<dbReference type="SUPFAM" id="SSF52540">
    <property type="entry name" value="P-loop containing nucleoside triphosphate hydrolases"/>
    <property type="match status" value="1"/>
</dbReference>
<gene>
    <name evidence="6" type="ORF">LCGC14_0862520</name>
</gene>
<keyword evidence="3" id="KW-0067">ATP-binding</keyword>
<accession>A0A0F9SE32</accession>
<evidence type="ECO:0000259" key="5">
    <source>
        <dbReference type="PROSITE" id="PS50163"/>
    </source>
</evidence>
<dbReference type="GO" id="GO:0005524">
    <property type="term" value="F:ATP binding"/>
    <property type="evidence" value="ECO:0007669"/>
    <property type="project" value="UniProtKB-KW"/>
</dbReference>
<dbReference type="InterPro" id="IPR027417">
    <property type="entry name" value="P-loop_NTPase"/>
</dbReference>
<dbReference type="SMART" id="SM00382">
    <property type="entry name" value="AAA"/>
    <property type="match status" value="1"/>
</dbReference>